<dbReference type="EMBL" id="JAIWYP010000002">
    <property type="protein sequence ID" value="KAH3875001.1"/>
    <property type="molecule type" value="Genomic_DNA"/>
</dbReference>
<proteinExistence type="predicted"/>
<comment type="caution">
    <text evidence="1">The sequence shown here is derived from an EMBL/GenBank/DDBJ whole genome shotgun (WGS) entry which is preliminary data.</text>
</comment>
<sequence>MMMMMMMSCSESKFYCWAGWQEKTYTFLVVGDKSGLPQYCLVSNTVVQFLE</sequence>
<evidence type="ECO:0000313" key="1">
    <source>
        <dbReference type="EMBL" id="KAH3875001.1"/>
    </source>
</evidence>
<reference evidence="1" key="2">
    <citation type="submission" date="2020-11" db="EMBL/GenBank/DDBJ databases">
        <authorList>
            <person name="McCartney M.A."/>
            <person name="Auch B."/>
            <person name="Kono T."/>
            <person name="Mallez S."/>
            <person name="Becker A."/>
            <person name="Gohl D.M."/>
            <person name="Silverstein K.A.T."/>
            <person name="Koren S."/>
            <person name="Bechman K.B."/>
            <person name="Herman A."/>
            <person name="Abrahante J.E."/>
            <person name="Garbe J."/>
        </authorList>
    </citation>
    <scope>NUCLEOTIDE SEQUENCE</scope>
    <source>
        <strain evidence="1">Duluth1</strain>
        <tissue evidence="1">Whole animal</tissue>
    </source>
</reference>
<protein>
    <submittedName>
        <fullName evidence="1">Uncharacterized protein</fullName>
    </submittedName>
</protein>
<dbReference type="Proteomes" id="UP000828390">
    <property type="component" value="Unassembled WGS sequence"/>
</dbReference>
<reference evidence="1" key="1">
    <citation type="journal article" date="2019" name="bioRxiv">
        <title>The Genome of the Zebra Mussel, Dreissena polymorpha: A Resource for Invasive Species Research.</title>
        <authorList>
            <person name="McCartney M.A."/>
            <person name="Auch B."/>
            <person name="Kono T."/>
            <person name="Mallez S."/>
            <person name="Zhang Y."/>
            <person name="Obille A."/>
            <person name="Becker A."/>
            <person name="Abrahante J.E."/>
            <person name="Garbe J."/>
            <person name="Badalamenti J.P."/>
            <person name="Herman A."/>
            <person name="Mangelson H."/>
            <person name="Liachko I."/>
            <person name="Sullivan S."/>
            <person name="Sone E.D."/>
            <person name="Koren S."/>
            <person name="Silverstein K.A.T."/>
            <person name="Beckman K.B."/>
            <person name="Gohl D.M."/>
        </authorList>
    </citation>
    <scope>NUCLEOTIDE SEQUENCE</scope>
    <source>
        <strain evidence="1">Duluth1</strain>
        <tissue evidence="1">Whole animal</tissue>
    </source>
</reference>
<evidence type="ECO:0000313" key="2">
    <source>
        <dbReference type="Proteomes" id="UP000828390"/>
    </source>
</evidence>
<keyword evidence="2" id="KW-1185">Reference proteome</keyword>
<name>A0A9D4MEX3_DREPO</name>
<organism evidence="1 2">
    <name type="scientific">Dreissena polymorpha</name>
    <name type="common">Zebra mussel</name>
    <name type="synonym">Mytilus polymorpha</name>
    <dbReference type="NCBI Taxonomy" id="45954"/>
    <lineage>
        <taxon>Eukaryota</taxon>
        <taxon>Metazoa</taxon>
        <taxon>Spiralia</taxon>
        <taxon>Lophotrochozoa</taxon>
        <taxon>Mollusca</taxon>
        <taxon>Bivalvia</taxon>
        <taxon>Autobranchia</taxon>
        <taxon>Heteroconchia</taxon>
        <taxon>Euheterodonta</taxon>
        <taxon>Imparidentia</taxon>
        <taxon>Neoheterodontei</taxon>
        <taxon>Myida</taxon>
        <taxon>Dreissenoidea</taxon>
        <taxon>Dreissenidae</taxon>
        <taxon>Dreissena</taxon>
    </lineage>
</organism>
<dbReference type="AlphaFoldDB" id="A0A9D4MEX3"/>
<accession>A0A9D4MEX3</accession>
<gene>
    <name evidence="1" type="ORF">DPMN_038259</name>
</gene>